<evidence type="ECO:0000256" key="2">
    <source>
        <dbReference type="PROSITE-ProRule" id="PRU00708"/>
    </source>
</evidence>
<name>A0A8X8ZSL3_SALSN</name>
<keyword evidence="1" id="KW-0677">Repeat</keyword>
<dbReference type="Gene3D" id="1.25.40.10">
    <property type="entry name" value="Tetratricopeptide repeat domain"/>
    <property type="match status" value="3"/>
</dbReference>
<dbReference type="InterPro" id="IPR051222">
    <property type="entry name" value="PPR/CCM1_RNA-binding"/>
</dbReference>
<feature type="domain" description="PROP1-like PPR" evidence="3">
    <location>
        <begin position="167"/>
        <end position="334"/>
    </location>
</feature>
<dbReference type="Proteomes" id="UP000298416">
    <property type="component" value="Unassembled WGS sequence"/>
</dbReference>
<feature type="repeat" description="PPR" evidence="2">
    <location>
        <begin position="9"/>
        <end position="45"/>
    </location>
</feature>
<dbReference type="PANTHER" id="PTHR47942">
    <property type="entry name" value="TETRATRICOPEPTIDE REPEAT (TPR)-LIKE SUPERFAMILY PROTEIN-RELATED"/>
    <property type="match status" value="1"/>
</dbReference>
<dbReference type="EMBL" id="PNBA02000008">
    <property type="protein sequence ID" value="KAG6414659.1"/>
    <property type="molecule type" value="Genomic_DNA"/>
</dbReference>
<feature type="repeat" description="PPR" evidence="2">
    <location>
        <begin position="257"/>
        <end position="291"/>
    </location>
</feature>
<dbReference type="Pfam" id="PF17177">
    <property type="entry name" value="PPR_long"/>
    <property type="match status" value="1"/>
</dbReference>
<gene>
    <name evidence="4" type="ORF">SASPL_122032</name>
</gene>
<evidence type="ECO:0000313" key="4">
    <source>
        <dbReference type="EMBL" id="KAG6414659.1"/>
    </source>
</evidence>
<feature type="repeat" description="PPR" evidence="2">
    <location>
        <begin position="46"/>
        <end position="80"/>
    </location>
</feature>
<dbReference type="InterPro" id="IPR033443">
    <property type="entry name" value="PROP1-like_PPR_dom"/>
</dbReference>
<feature type="repeat" description="PPR" evidence="2">
    <location>
        <begin position="117"/>
        <end position="147"/>
    </location>
</feature>
<reference evidence="4" key="2">
    <citation type="submission" date="2020-08" db="EMBL/GenBank/DDBJ databases">
        <title>Plant Genome Project.</title>
        <authorList>
            <person name="Zhang R.-G."/>
        </authorList>
    </citation>
    <scope>NUCLEOTIDE SEQUENCE</scope>
    <source>
        <strain evidence="4">Huo1</strain>
        <tissue evidence="4">Leaf</tissue>
    </source>
</reference>
<accession>A0A8X8ZSL3</accession>
<proteinExistence type="predicted"/>
<dbReference type="PROSITE" id="PS51375">
    <property type="entry name" value="PPR"/>
    <property type="match status" value="7"/>
</dbReference>
<evidence type="ECO:0000259" key="3">
    <source>
        <dbReference type="Pfam" id="PF17177"/>
    </source>
</evidence>
<dbReference type="NCBIfam" id="TIGR00756">
    <property type="entry name" value="PPR"/>
    <property type="match status" value="5"/>
</dbReference>
<evidence type="ECO:0000256" key="1">
    <source>
        <dbReference type="ARBA" id="ARBA00022737"/>
    </source>
</evidence>
<dbReference type="Pfam" id="PF01535">
    <property type="entry name" value="PPR"/>
    <property type="match status" value="1"/>
</dbReference>
<dbReference type="InterPro" id="IPR002885">
    <property type="entry name" value="PPR_rpt"/>
</dbReference>
<dbReference type="Pfam" id="PF12854">
    <property type="entry name" value="PPR_1"/>
    <property type="match status" value="1"/>
</dbReference>
<organism evidence="4">
    <name type="scientific">Salvia splendens</name>
    <name type="common">Scarlet sage</name>
    <dbReference type="NCBI Taxonomy" id="180675"/>
    <lineage>
        <taxon>Eukaryota</taxon>
        <taxon>Viridiplantae</taxon>
        <taxon>Streptophyta</taxon>
        <taxon>Embryophyta</taxon>
        <taxon>Tracheophyta</taxon>
        <taxon>Spermatophyta</taxon>
        <taxon>Magnoliopsida</taxon>
        <taxon>eudicotyledons</taxon>
        <taxon>Gunneridae</taxon>
        <taxon>Pentapetalae</taxon>
        <taxon>asterids</taxon>
        <taxon>lamiids</taxon>
        <taxon>Lamiales</taxon>
        <taxon>Lamiaceae</taxon>
        <taxon>Nepetoideae</taxon>
        <taxon>Mentheae</taxon>
        <taxon>Salviinae</taxon>
        <taxon>Salvia</taxon>
        <taxon>Salvia subgen. Calosphace</taxon>
        <taxon>core Calosphace</taxon>
    </lineage>
</organism>
<evidence type="ECO:0000313" key="5">
    <source>
        <dbReference type="Proteomes" id="UP000298416"/>
    </source>
</evidence>
<keyword evidence="5" id="KW-1185">Reference proteome</keyword>
<feature type="repeat" description="PPR" evidence="2">
    <location>
        <begin position="222"/>
        <end position="256"/>
    </location>
</feature>
<comment type="caution">
    <text evidence="4">The sequence shown here is derived from an EMBL/GenBank/DDBJ whole genome shotgun (WGS) entry which is preliminary data.</text>
</comment>
<dbReference type="PANTHER" id="PTHR47942:SF16">
    <property type="entry name" value="PENTATRICOPEPTIDE REPEAT DOMAIN CONTAINING PROTEIN-RELATED"/>
    <property type="match status" value="1"/>
</dbReference>
<feature type="repeat" description="PPR" evidence="2">
    <location>
        <begin position="81"/>
        <end position="116"/>
    </location>
</feature>
<dbReference type="AlphaFoldDB" id="A0A8X8ZSL3"/>
<dbReference type="InterPro" id="IPR011990">
    <property type="entry name" value="TPR-like_helical_dom_sf"/>
</dbReference>
<sequence>MKNHGVDVNVVVYNTLIHALCKNGKGNLVQALVMLEKCFGNGFVPDVVALTKLMEILCKEGRISEAVEVMERVEAKGGTHDVVVYNTLAKGFVKAGNVSVSALDLFHEMKRAGVRWDFVTFETLTHGFCSAGKTREGVEIFELMLEDRGGCGGRIACCNSISYSLYKNNDIGKALEFLDYMKNWFPQAVDRTLTILHLCEEGNTDEGRKILDEMRERGRAPSAIVYASLIQEHCKKGCMREAVELVNEMTGLWYFPVASTFNALISGFCKQGRAGIAVRLMDDLKTRGCLLDSESYGVVVEALWAEGDLQHVFVMLMQMMERGIAPNQDTWNLLIRVAMEGKSENRLLQTEYMTKLDLLIH</sequence>
<dbReference type="Pfam" id="PF13041">
    <property type="entry name" value="PPR_2"/>
    <property type="match status" value="1"/>
</dbReference>
<reference evidence="4" key="1">
    <citation type="submission" date="2018-01" db="EMBL/GenBank/DDBJ databases">
        <authorList>
            <person name="Mao J.F."/>
        </authorList>
    </citation>
    <scope>NUCLEOTIDE SEQUENCE</scope>
    <source>
        <strain evidence="4">Huo1</strain>
        <tissue evidence="4">Leaf</tissue>
    </source>
</reference>
<protein>
    <recommendedName>
        <fullName evidence="3">PROP1-like PPR domain-containing protein</fullName>
    </recommendedName>
</protein>
<feature type="repeat" description="PPR" evidence="2">
    <location>
        <begin position="292"/>
        <end position="326"/>
    </location>
</feature>